<evidence type="ECO:0000313" key="4">
    <source>
        <dbReference type="EMBL" id="SYR41016.1"/>
    </source>
</evidence>
<proteinExistence type="predicted"/>
<protein>
    <submittedName>
        <fullName evidence="2">Uncharacterized protein</fullName>
    </submittedName>
</protein>
<name>A0A658ZT77_KLEPN</name>
<dbReference type="Proteomes" id="UP000258253">
    <property type="component" value="Unassembled WGS sequence"/>
</dbReference>
<dbReference type="EMBL" id="UKGE01000012">
    <property type="protein sequence ID" value="SXN32049.1"/>
    <property type="molecule type" value="Genomic_DNA"/>
</dbReference>
<keyword evidence="1" id="KW-0812">Transmembrane</keyword>
<evidence type="ECO:0000313" key="5">
    <source>
        <dbReference type="Proteomes" id="UP000258253"/>
    </source>
</evidence>
<sequence>MRYLNDLFSFIKLLLLLAAIYLIAYVIYVS</sequence>
<keyword evidence="1" id="KW-0472">Membrane</keyword>
<feature type="transmembrane region" description="Helical" evidence="1">
    <location>
        <begin position="7"/>
        <end position="28"/>
    </location>
</feature>
<dbReference type="Proteomes" id="UP000259975">
    <property type="component" value="Unassembled WGS sequence"/>
</dbReference>
<keyword evidence="1" id="KW-1133">Transmembrane helix</keyword>
<accession>A0A658ZT77</accession>
<dbReference type="KEGG" id="kpx:PMK1_04394"/>
<dbReference type="EMBL" id="ULCI01000011">
    <property type="protein sequence ID" value="SYR41016.1"/>
    <property type="molecule type" value="Genomic_DNA"/>
</dbReference>
<evidence type="ECO:0000313" key="2">
    <source>
        <dbReference type="EMBL" id="SXN32049.1"/>
    </source>
</evidence>
<dbReference type="Proteomes" id="UP000258673">
    <property type="component" value="Unassembled WGS sequence"/>
</dbReference>
<reference evidence="5 6" key="1">
    <citation type="submission" date="2018-08" db="EMBL/GenBank/DDBJ databases">
        <authorList>
            <consortium name="Pathogen Informatics"/>
        </authorList>
    </citation>
    <scope>NUCLEOTIDE SEQUENCE [LARGE SCALE GENOMIC DNA]</scope>
    <source>
        <strain evidence="2 7">EuSCAPE_AT029</strain>
        <strain evidence="4 5">EuSCAPE_HU047</strain>
        <strain evidence="3 6">EuSCAPE_IT093</strain>
    </source>
</reference>
<comment type="caution">
    <text evidence="2">The sequence shown here is derived from an EMBL/GenBank/DDBJ whole genome shotgun (WGS) entry which is preliminary data.</text>
</comment>
<evidence type="ECO:0000313" key="3">
    <source>
        <dbReference type="EMBL" id="SYH34755.1"/>
    </source>
</evidence>
<evidence type="ECO:0000313" key="6">
    <source>
        <dbReference type="Proteomes" id="UP000258673"/>
    </source>
</evidence>
<organism evidence="2 7">
    <name type="scientific">Klebsiella pneumoniae</name>
    <dbReference type="NCBI Taxonomy" id="573"/>
    <lineage>
        <taxon>Bacteria</taxon>
        <taxon>Pseudomonadati</taxon>
        <taxon>Pseudomonadota</taxon>
        <taxon>Gammaproteobacteria</taxon>
        <taxon>Enterobacterales</taxon>
        <taxon>Enterobacteriaceae</taxon>
        <taxon>Klebsiella/Raoultella group</taxon>
        <taxon>Klebsiella</taxon>
        <taxon>Klebsiella pneumoniae complex</taxon>
    </lineage>
</organism>
<gene>
    <name evidence="2" type="ORF">SAMEA3499901_03081</name>
    <name evidence="3" type="ORF">SAMEA3515122_03786</name>
    <name evidence="4" type="ORF">SAMEA3538828_02863</name>
</gene>
<dbReference type="AlphaFoldDB" id="A0A658ZT77"/>
<evidence type="ECO:0000313" key="7">
    <source>
        <dbReference type="Proteomes" id="UP000259975"/>
    </source>
</evidence>
<evidence type="ECO:0000256" key="1">
    <source>
        <dbReference type="SAM" id="Phobius"/>
    </source>
</evidence>
<dbReference type="EMBL" id="UKUT01000009">
    <property type="protein sequence ID" value="SYH34755.1"/>
    <property type="molecule type" value="Genomic_DNA"/>
</dbReference>